<keyword evidence="1" id="KW-0802">TPR repeat</keyword>
<evidence type="ECO:0000313" key="3">
    <source>
        <dbReference type="EMBL" id="MCP9201131.1"/>
    </source>
</evidence>
<dbReference type="InterPro" id="IPR019734">
    <property type="entry name" value="TPR_rpt"/>
</dbReference>
<organism evidence="3 4">
    <name type="scientific">Christiangramia oceanisediminis</name>
    <dbReference type="NCBI Taxonomy" id="2920386"/>
    <lineage>
        <taxon>Bacteria</taxon>
        <taxon>Pseudomonadati</taxon>
        <taxon>Bacteroidota</taxon>
        <taxon>Flavobacteriia</taxon>
        <taxon>Flavobacteriales</taxon>
        <taxon>Flavobacteriaceae</taxon>
        <taxon>Christiangramia</taxon>
    </lineage>
</organism>
<dbReference type="AlphaFoldDB" id="A0A9X2RE73"/>
<feature type="repeat" description="TPR" evidence="1">
    <location>
        <begin position="98"/>
        <end position="131"/>
    </location>
</feature>
<name>A0A9X2RE73_9FLAO</name>
<sequence length="300" mass="33797">MKSNKITSLLFSLAFLLGMVYSPAQNNPDLPEKLYQDYKNNGIEKALSDYNNSPARGDEYTFLTEPLNVLGYRIMDEGDLAAAERVFLAQIDEYPNQANPYDSYADLLMQKGEEEKAREHYKKAIDLSATMEDVEEKAQMLEASKTKLAILEGAGSVFEFLEGSWEVSNYGYENGEKMLQREGTMVFHANENNTILSGVFKNNNGEFVGTRIIAYNAVDEHYEMAWASNPMLGIEPSTIKVEKNSTNEVIVIEHYEEDGDQQKVKHVIDKASGDLSWDIYDLSNTDGKKPVASMTFKKKA</sequence>
<feature type="signal peptide" evidence="2">
    <location>
        <begin position="1"/>
        <end position="24"/>
    </location>
</feature>
<dbReference type="SUPFAM" id="SSF48452">
    <property type="entry name" value="TPR-like"/>
    <property type="match status" value="1"/>
</dbReference>
<dbReference type="Gene3D" id="1.25.40.10">
    <property type="entry name" value="Tetratricopeptide repeat domain"/>
    <property type="match status" value="1"/>
</dbReference>
<keyword evidence="4" id="KW-1185">Reference proteome</keyword>
<evidence type="ECO:0008006" key="5">
    <source>
        <dbReference type="Google" id="ProtNLM"/>
    </source>
</evidence>
<evidence type="ECO:0000256" key="1">
    <source>
        <dbReference type="PROSITE-ProRule" id="PRU00339"/>
    </source>
</evidence>
<dbReference type="PROSITE" id="PS50005">
    <property type="entry name" value="TPR"/>
    <property type="match status" value="1"/>
</dbReference>
<dbReference type="InterPro" id="IPR011990">
    <property type="entry name" value="TPR-like_helical_dom_sf"/>
</dbReference>
<reference evidence="3" key="1">
    <citation type="submission" date="2022-07" db="EMBL/GenBank/DDBJ databases">
        <title>Gramela sediminis sp. nov., isolated from deep-sea sediment of the Indian Ocean.</title>
        <authorList>
            <person name="Shi H."/>
        </authorList>
    </citation>
    <scope>NUCLEOTIDE SEQUENCE</scope>
    <source>
        <strain evidence="3">GC03-9</strain>
    </source>
</reference>
<dbReference type="EMBL" id="JANCNS010000003">
    <property type="protein sequence ID" value="MCP9201131.1"/>
    <property type="molecule type" value="Genomic_DNA"/>
</dbReference>
<dbReference type="RefSeq" id="WP_241552807.1">
    <property type="nucleotide sequence ID" value="NZ_JANCNS010000003.1"/>
</dbReference>
<proteinExistence type="predicted"/>
<accession>A0A9X2RE73</accession>
<comment type="caution">
    <text evidence="3">The sequence shown here is derived from an EMBL/GenBank/DDBJ whole genome shotgun (WGS) entry which is preliminary data.</text>
</comment>
<dbReference type="Proteomes" id="UP001155280">
    <property type="component" value="Unassembled WGS sequence"/>
</dbReference>
<keyword evidence="2" id="KW-0732">Signal</keyword>
<feature type="chain" id="PRO_5040782394" description="Tetratricopeptide repeat protein" evidence="2">
    <location>
        <begin position="25"/>
        <end position="300"/>
    </location>
</feature>
<evidence type="ECO:0000256" key="2">
    <source>
        <dbReference type="SAM" id="SignalP"/>
    </source>
</evidence>
<evidence type="ECO:0000313" key="4">
    <source>
        <dbReference type="Proteomes" id="UP001155280"/>
    </source>
</evidence>
<protein>
    <recommendedName>
        <fullName evidence="5">Tetratricopeptide repeat protein</fullName>
    </recommendedName>
</protein>
<gene>
    <name evidence="3" type="ORF">MKO06_14530</name>
</gene>